<feature type="compositionally biased region" description="Basic and acidic residues" evidence="12">
    <location>
        <begin position="661"/>
        <end position="675"/>
    </location>
</feature>
<evidence type="ECO:0000256" key="4">
    <source>
        <dbReference type="ARBA" id="ARBA00022676"/>
    </source>
</evidence>
<evidence type="ECO:0000256" key="5">
    <source>
        <dbReference type="ARBA" id="ARBA00022679"/>
    </source>
</evidence>
<comment type="pathway">
    <text evidence="2">Glycolipid biosynthesis; glycosylphosphatidylinositol-anchor biosynthesis.</text>
</comment>
<organism evidence="13 14">
    <name type="scientific">Kalmanozyma brasiliensis (strain GHG001)</name>
    <name type="common">Yeast</name>
    <name type="synonym">Pseudozyma brasiliensis</name>
    <dbReference type="NCBI Taxonomy" id="1365824"/>
    <lineage>
        <taxon>Eukaryota</taxon>
        <taxon>Fungi</taxon>
        <taxon>Dikarya</taxon>
        <taxon>Basidiomycota</taxon>
        <taxon>Ustilaginomycotina</taxon>
        <taxon>Ustilaginomycetes</taxon>
        <taxon>Ustilaginales</taxon>
        <taxon>Ustilaginaceae</taxon>
        <taxon>Kalmanozyma</taxon>
    </lineage>
</organism>
<feature type="transmembrane region" description="Helical" evidence="11">
    <location>
        <begin position="424"/>
        <end position="444"/>
    </location>
</feature>
<feature type="region of interest" description="Disordered" evidence="12">
    <location>
        <begin position="366"/>
        <end position="411"/>
    </location>
</feature>
<reference evidence="14" key="1">
    <citation type="journal article" date="2013" name="Genome Announc.">
        <title>Draft genome sequence of Pseudozyma brasiliensis sp. nov. strain GHG001, a high producer of endo-1,4-xylanase isolated from an insect pest of sugarcane.</title>
        <authorList>
            <person name="Oliveira J.V.D.C."/>
            <person name="dos Santos R.A.C."/>
            <person name="Borges T.A."/>
            <person name="Riano-Pachon D.M."/>
            <person name="Goldman G.H."/>
        </authorList>
    </citation>
    <scope>NUCLEOTIDE SEQUENCE [LARGE SCALE GENOMIC DNA]</scope>
    <source>
        <strain evidence="14">GHG001</strain>
    </source>
</reference>
<evidence type="ECO:0000313" key="14">
    <source>
        <dbReference type="Proteomes" id="UP000019377"/>
    </source>
</evidence>
<keyword evidence="14" id="KW-1185">Reference proteome</keyword>
<keyword evidence="8 11" id="KW-1133">Transmembrane helix</keyword>
<dbReference type="OrthoDB" id="10066429at2759"/>
<evidence type="ECO:0000256" key="3">
    <source>
        <dbReference type="ARBA" id="ARBA00022502"/>
    </source>
</evidence>
<dbReference type="OMA" id="YRICRLY"/>
<keyword evidence="7 11" id="KW-0256">Endoplasmic reticulum</keyword>
<keyword evidence="5" id="KW-0808">Transferase</keyword>
<accession>V5EE54</accession>
<keyword evidence="3" id="KW-0337">GPI-anchor biosynthesis</keyword>
<dbReference type="eggNOG" id="KOG4123">
    <property type="taxonomic scope" value="Eukaryota"/>
</dbReference>
<feature type="transmembrane region" description="Helical" evidence="11">
    <location>
        <begin position="238"/>
        <end position="257"/>
    </location>
</feature>
<dbReference type="STRING" id="1365824.V5EE54"/>
<dbReference type="GeneID" id="27417294"/>
<dbReference type="GO" id="GO:0006506">
    <property type="term" value="P:GPI anchor biosynthetic process"/>
    <property type="evidence" value="ECO:0007669"/>
    <property type="project" value="UniProtKB-KW"/>
</dbReference>
<evidence type="ECO:0000313" key="13">
    <source>
        <dbReference type="EMBL" id="EST08761.1"/>
    </source>
</evidence>
<comment type="similarity">
    <text evidence="10">Belongs to the glycosyltransferase 22 family. PIGZ subfamily.</text>
</comment>
<evidence type="ECO:0000256" key="2">
    <source>
        <dbReference type="ARBA" id="ARBA00004687"/>
    </source>
</evidence>
<evidence type="ECO:0000256" key="9">
    <source>
        <dbReference type="ARBA" id="ARBA00023136"/>
    </source>
</evidence>
<gene>
    <name evidence="13" type="ORF">PSEUBRA_SCAF14g01501</name>
</gene>
<dbReference type="Pfam" id="PF03901">
    <property type="entry name" value="Glyco_transf_22"/>
    <property type="match status" value="2"/>
</dbReference>
<evidence type="ECO:0000256" key="10">
    <source>
        <dbReference type="ARBA" id="ARBA00038466"/>
    </source>
</evidence>
<evidence type="ECO:0000256" key="1">
    <source>
        <dbReference type="ARBA" id="ARBA00004477"/>
    </source>
</evidence>
<name>V5EE54_KALBG</name>
<dbReference type="GO" id="GO:0000026">
    <property type="term" value="F:alpha-1,2-mannosyltransferase activity"/>
    <property type="evidence" value="ECO:0007669"/>
    <property type="project" value="TreeGrafter"/>
</dbReference>
<proteinExistence type="inferred from homology"/>
<feature type="compositionally biased region" description="Low complexity" evidence="12">
    <location>
        <begin position="395"/>
        <end position="411"/>
    </location>
</feature>
<keyword evidence="4 11" id="KW-0328">Glycosyltransferase</keyword>
<keyword evidence="6 11" id="KW-0812">Transmembrane</keyword>
<evidence type="ECO:0000256" key="12">
    <source>
        <dbReference type="SAM" id="MobiDB-lite"/>
    </source>
</evidence>
<dbReference type="HOGENOM" id="CLU_022957_1_1_1"/>
<feature type="region of interest" description="Disordered" evidence="12">
    <location>
        <begin position="654"/>
        <end position="675"/>
    </location>
</feature>
<evidence type="ECO:0000256" key="11">
    <source>
        <dbReference type="RuleBase" id="RU363075"/>
    </source>
</evidence>
<dbReference type="EC" id="2.4.1.-" evidence="11"/>
<dbReference type="PANTHER" id="PTHR22760:SF3">
    <property type="entry name" value="GPI MANNOSYLTRANSFERASE 4"/>
    <property type="match status" value="1"/>
</dbReference>
<feature type="transmembrane region" description="Helical" evidence="11">
    <location>
        <begin position="480"/>
        <end position="499"/>
    </location>
</feature>
<dbReference type="GO" id="GO:0005789">
    <property type="term" value="C:endoplasmic reticulum membrane"/>
    <property type="evidence" value="ECO:0007669"/>
    <property type="project" value="UniProtKB-SubCell"/>
</dbReference>
<sequence>MPTNATGPQRWWSMFDPRTRHGQIYLSLLSLRCFSAFFGYGYIHPDEWMQSGEPYFGFKDIGIDVRLPWEWMPNNALRSFSSLSSQYRSLDILLPLVKRLGPLSGRSLFMIQRANMLLETVLVDVIVAAVLPPQTARLVHYLFGISTAATTFLVRPFSNSHELTLLALCLLQTLALYQDRTWYRHSNLGGWHWGVLFATLAVDGLFTRFTFAIFALPVTAFFVYRFKQVATEGFHKPALLSLAIGVVTGIGLLGNTICSETSFYTRFANATGTELASMWGTKWVVPPINALLYNMKTDNVAQHGLHPRWLHVVVNMPMMVGIANCVVIAIHGWHSIRDTMAPDHTIGVEDLIEEEEVEQVIEIADAPSQSEKKSTASTSARAVELVDTTEKADESAMPSTSTDAPASTPSPPETALAYIDVSRLTTALCLCTILFSLLILSLSPHQEPRFLLPLALPSTILMALAFQSPYFTVRPRFTRILLILHVAQHILQLLLFSFLHQAALLPTLFHIDHSLSRLPLTGNALFDRYEHHLLYRTFSVPLHLIPRKGRGMFPRVEHYDSSTSPAGLLYPAGWACDDTWLYAPSWVVAQLQEAAEKGGNVVLIKERVWTGHVDMDHLPETLALVKKIGWTEAFAIHKLHVRCSRTVVKETEEVAQTATHQETEDKAHTALHAEL</sequence>
<feature type="transmembrane region" description="Helical" evidence="11">
    <location>
        <begin position="138"/>
        <end position="154"/>
    </location>
</feature>
<evidence type="ECO:0000256" key="7">
    <source>
        <dbReference type="ARBA" id="ARBA00022824"/>
    </source>
</evidence>
<feature type="transmembrane region" description="Helical" evidence="11">
    <location>
        <begin position="450"/>
        <end position="473"/>
    </location>
</feature>
<feature type="transmembrane region" description="Helical" evidence="11">
    <location>
        <begin position="24"/>
        <end position="43"/>
    </location>
</feature>
<feature type="transmembrane region" description="Helical" evidence="11">
    <location>
        <begin position="205"/>
        <end position="226"/>
    </location>
</feature>
<dbReference type="AlphaFoldDB" id="V5EE54"/>
<dbReference type="EMBL" id="KI545856">
    <property type="protein sequence ID" value="EST08761.1"/>
    <property type="molecule type" value="Genomic_DNA"/>
</dbReference>
<comment type="subcellular location">
    <subcellularLocation>
        <location evidence="1 11">Endoplasmic reticulum membrane</location>
        <topology evidence="1 11">Multi-pass membrane protein</topology>
    </subcellularLocation>
</comment>
<keyword evidence="9 11" id="KW-0472">Membrane</keyword>
<dbReference type="InterPro" id="IPR005599">
    <property type="entry name" value="GPI_mannosylTrfase"/>
</dbReference>
<feature type="transmembrane region" description="Helical" evidence="11">
    <location>
        <begin position="309"/>
        <end position="330"/>
    </location>
</feature>
<dbReference type="Proteomes" id="UP000019377">
    <property type="component" value="Unassembled WGS sequence"/>
</dbReference>
<dbReference type="RefSeq" id="XP_016293750.1">
    <property type="nucleotide sequence ID" value="XM_016434687.1"/>
</dbReference>
<protein>
    <recommendedName>
        <fullName evidence="11">Mannosyltransferase</fullName>
        <ecNumber evidence="11">2.4.1.-</ecNumber>
    </recommendedName>
</protein>
<evidence type="ECO:0000256" key="8">
    <source>
        <dbReference type="ARBA" id="ARBA00022989"/>
    </source>
</evidence>
<feature type="transmembrane region" description="Helical" evidence="11">
    <location>
        <begin position="114"/>
        <end position="132"/>
    </location>
</feature>
<dbReference type="PANTHER" id="PTHR22760">
    <property type="entry name" value="GLYCOSYLTRANSFERASE"/>
    <property type="match status" value="1"/>
</dbReference>
<evidence type="ECO:0000256" key="6">
    <source>
        <dbReference type="ARBA" id="ARBA00022692"/>
    </source>
</evidence>